<comment type="caution">
    <text evidence="3">The sequence shown here is derived from an EMBL/GenBank/DDBJ whole genome shotgun (WGS) entry which is preliminary data.</text>
</comment>
<gene>
    <name evidence="3" type="ORF">WHR41_00805</name>
</gene>
<sequence length="779" mass="87063">MSEMLEADVKVISSGEGPSRTTNAQPGRCFSVPVSNVPSYTERPHLSRELEEKLKKSYGGNPVAHAVVVVGLGGTGKTQLVRRYIEHHEGEYCAVLWIDVRDQKTARASYVRCAAELGLPCQPSARDAPVQQEPSVQAVLARLRSEDGEKGWLAVVDNADDLSWNVSALVPKGKAGTVIVTSQDGNASRLFGGHVAAVNVDAMEPAEAVKLMSDSIDEAGCLRDNGLQLLNRITEELDRLALAIDLAAAQIRADLLSSGGDVYEEAVVVDALNRYISDYQRNRERLLRDDEFAYTATYKKTVRTVWDTSLASIRRVEERQPGVYPIDLLNFMTYFNRANVQNELFRLASLGLEIGCRRTRAVVPPWLQSLLSRDENDNWDDHTYRKTVEVLVRYRLVRPVSGTWRGLTMHGLVQWWATRELDSQEYWPAYLTFLVAVCCWVTSHTDNMIFRRHLTVHLPSSGSLLSQRLRLLTEYSLAQVCIEFSIVWAQEFRNSEATQLLEGAVEILKTCIGEKDPMTLCVMNTLALAYHSMGRWNIAKDVIEFVILNQEEILGVSGQDTLTSKETLAKVLLRQGNAPGALALEKDVLRARKEAVGEDHPDVLSSIQIMAAIHEELGQPKKAAMFRTQAVDLQRRLHGDESKGRVIIAREMARVFSDQGRWKEAEDVYTEAIAATTEIVGDYHPETLRMLVGLALTYSRQERRKEASDLMGEVVERALSSLGIENSFTLATVNLLAQVMSKQGRWEEAKVLQVKVAEARSTLRGEKHPSTIEDYVDLA</sequence>
<dbReference type="Pfam" id="PF13424">
    <property type="entry name" value="TPR_12"/>
    <property type="match status" value="1"/>
</dbReference>
<dbReference type="InterPro" id="IPR027417">
    <property type="entry name" value="P-loop_NTPase"/>
</dbReference>
<evidence type="ECO:0000313" key="3">
    <source>
        <dbReference type="EMBL" id="KAL1590634.1"/>
    </source>
</evidence>
<reference evidence="3 4" key="1">
    <citation type="journal article" date="2020" name="Microbiol. Resour. Announc.">
        <title>Draft Genome Sequence of a Cladosporium Species Isolated from the Mesophotic Ascidian Didemnum maculosum.</title>
        <authorList>
            <person name="Gioti A."/>
            <person name="Siaperas R."/>
            <person name="Nikolaivits E."/>
            <person name="Le Goff G."/>
            <person name="Ouazzani J."/>
            <person name="Kotoulas G."/>
            <person name="Topakas E."/>
        </authorList>
    </citation>
    <scope>NUCLEOTIDE SEQUENCE [LARGE SCALE GENOMIC DNA]</scope>
    <source>
        <strain evidence="3 4">TM138-S3</strain>
    </source>
</reference>
<dbReference type="Pfam" id="PF13374">
    <property type="entry name" value="TPR_10"/>
    <property type="match status" value="2"/>
</dbReference>
<keyword evidence="1" id="KW-0175">Coiled coil</keyword>
<evidence type="ECO:0000256" key="1">
    <source>
        <dbReference type="SAM" id="Coils"/>
    </source>
</evidence>
<dbReference type="Pfam" id="PF13401">
    <property type="entry name" value="AAA_22"/>
    <property type="match status" value="1"/>
</dbReference>
<name>A0AB34L049_9PEZI</name>
<proteinExistence type="predicted"/>
<feature type="coiled-coil region" evidence="1">
    <location>
        <begin position="230"/>
        <end position="289"/>
    </location>
</feature>
<feature type="domain" description="ORC1/DEAH AAA+ ATPase" evidence="2">
    <location>
        <begin position="66"/>
        <end position="165"/>
    </location>
</feature>
<dbReference type="PANTHER" id="PTHR46082">
    <property type="entry name" value="ATP/GTP-BINDING PROTEIN-RELATED"/>
    <property type="match status" value="1"/>
</dbReference>
<dbReference type="EMBL" id="JAAQHG020000002">
    <property type="protein sequence ID" value="KAL1590634.1"/>
    <property type="molecule type" value="Genomic_DNA"/>
</dbReference>
<accession>A0AB34L049</accession>
<dbReference type="AlphaFoldDB" id="A0AB34L049"/>
<dbReference type="SUPFAM" id="SSF52540">
    <property type="entry name" value="P-loop containing nucleoside triphosphate hydrolases"/>
    <property type="match status" value="1"/>
</dbReference>
<dbReference type="SUPFAM" id="SSF48452">
    <property type="entry name" value="TPR-like"/>
    <property type="match status" value="2"/>
</dbReference>
<dbReference type="PANTHER" id="PTHR46082:SF6">
    <property type="entry name" value="AAA+ ATPASE DOMAIN-CONTAINING PROTEIN-RELATED"/>
    <property type="match status" value="1"/>
</dbReference>
<dbReference type="InterPro" id="IPR011990">
    <property type="entry name" value="TPR-like_helical_dom_sf"/>
</dbReference>
<dbReference type="Proteomes" id="UP000803884">
    <property type="component" value="Unassembled WGS sequence"/>
</dbReference>
<dbReference type="GO" id="GO:0016887">
    <property type="term" value="F:ATP hydrolysis activity"/>
    <property type="evidence" value="ECO:0007669"/>
    <property type="project" value="InterPro"/>
</dbReference>
<dbReference type="InterPro" id="IPR049945">
    <property type="entry name" value="AAA_22"/>
</dbReference>
<protein>
    <recommendedName>
        <fullName evidence="2">ORC1/DEAH AAA+ ATPase domain-containing protein</fullName>
    </recommendedName>
</protein>
<dbReference type="InterPro" id="IPR053137">
    <property type="entry name" value="NLR-like"/>
</dbReference>
<keyword evidence="4" id="KW-1185">Reference proteome</keyword>
<dbReference type="Gene3D" id="3.40.50.300">
    <property type="entry name" value="P-loop containing nucleotide triphosphate hydrolases"/>
    <property type="match status" value="1"/>
</dbReference>
<evidence type="ECO:0000259" key="2">
    <source>
        <dbReference type="Pfam" id="PF13401"/>
    </source>
</evidence>
<dbReference type="Gene3D" id="1.25.40.10">
    <property type="entry name" value="Tetratricopeptide repeat domain"/>
    <property type="match status" value="2"/>
</dbReference>
<dbReference type="GeneID" id="96002249"/>
<organism evidence="3 4">
    <name type="scientific">Cladosporium halotolerans</name>
    <dbReference type="NCBI Taxonomy" id="1052096"/>
    <lineage>
        <taxon>Eukaryota</taxon>
        <taxon>Fungi</taxon>
        <taxon>Dikarya</taxon>
        <taxon>Ascomycota</taxon>
        <taxon>Pezizomycotina</taxon>
        <taxon>Dothideomycetes</taxon>
        <taxon>Dothideomycetidae</taxon>
        <taxon>Cladosporiales</taxon>
        <taxon>Cladosporiaceae</taxon>
        <taxon>Cladosporium</taxon>
    </lineage>
</organism>
<dbReference type="RefSeq" id="XP_069233739.1">
    <property type="nucleotide sequence ID" value="XM_069369411.1"/>
</dbReference>
<evidence type="ECO:0000313" key="4">
    <source>
        <dbReference type="Proteomes" id="UP000803884"/>
    </source>
</evidence>